<evidence type="ECO:0000256" key="3">
    <source>
        <dbReference type="SAM" id="Phobius"/>
    </source>
</evidence>
<keyword evidence="1" id="KW-0175">Coiled coil</keyword>
<feature type="coiled-coil region" evidence="1">
    <location>
        <begin position="97"/>
        <end position="152"/>
    </location>
</feature>
<name>A0A1X7KBE6_9BACT</name>
<gene>
    <name evidence="5" type="ORF">SAMN06275492_1242</name>
</gene>
<dbReference type="SUPFAM" id="SSF158791">
    <property type="entry name" value="MgtE N-terminal domain-like"/>
    <property type="match status" value="1"/>
</dbReference>
<keyword evidence="3" id="KW-0472">Membrane</keyword>
<dbReference type="STRING" id="561720.SAMN06275492_1242"/>
<evidence type="ECO:0000256" key="1">
    <source>
        <dbReference type="SAM" id="Coils"/>
    </source>
</evidence>
<dbReference type="RefSeq" id="WP_085545023.1">
    <property type="nucleotide sequence ID" value="NZ_FXBB01000024.1"/>
</dbReference>
<evidence type="ECO:0000259" key="4">
    <source>
        <dbReference type="Pfam" id="PF03448"/>
    </source>
</evidence>
<accession>A0A1X7KBE6</accession>
<organism evidence="5 6">
    <name type="scientific">Dethiosulfovibrio salsuginis</name>
    <dbReference type="NCBI Taxonomy" id="561720"/>
    <lineage>
        <taxon>Bacteria</taxon>
        <taxon>Thermotogati</taxon>
        <taxon>Synergistota</taxon>
        <taxon>Synergistia</taxon>
        <taxon>Synergistales</taxon>
        <taxon>Dethiosulfovibrionaceae</taxon>
        <taxon>Dethiosulfovibrio</taxon>
    </lineage>
</organism>
<dbReference type="AlphaFoldDB" id="A0A1X7KBE6"/>
<feature type="transmembrane region" description="Helical" evidence="3">
    <location>
        <begin position="33"/>
        <end position="55"/>
    </location>
</feature>
<keyword evidence="3" id="KW-0812">Transmembrane</keyword>
<dbReference type="Pfam" id="PF03448">
    <property type="entry name" value="MgtE_N"/>
    <property type="match status" value="1"/>
</dbReference>
<reference evidence="6" key="1">
    <citation type="submission" date="2017-04" db="EMBL/GenBank/DDBJ databases">
        <authorList>
            <person name="Varghese N."/>
            <person name="Submissions S."/>
        </authorList>
    </citation>
    <scope>NUCLEOTIDE SEQUENCE [LARGE SCALE GENOMIC DNA]</scope>
    <source>
        <strain evidence="6">USBA 82</strain>
    </source>
</reference>
<keyword evidence="6" id="KW-1185">Reference proteome</keyword>
<keyword evidence="3" id="KW-1133">Transmembrane helix</keyword>
<evidence type="ECO:0000256" key="2">
    <source>
        <dbReference type="SAM" id="MobiDB-lite"/>
    </source>
</evidence>
<protein>
    <recommendedName>
        <fullName evidence="4">Magnesium transporter MgtE intracellular domain-containing protein</fullName>
    </recommendedName>
</protein>
<evidence type="ECO:0000313" key="5">
    <source>
        <dbReference type="EMBL" id="SMG37685.1"/>
    </source>
</evidence>
<evidence type="ECO:0000313" key="6">
    <source>
        <dbReference type="Proteomes" id="UP000193355"/>
    </source>
</evidence>
<dbReference type="InterPro" id="IPR006668">
    <property type="entry name" value="Mg_transptr_MgtE_intracell_dom"/>
</dbReference>
<dbReference type="EMBL" id="FXBB01000024">
    <property type="protein sequence ID" value="SMG37685.1"/>
    <property type="molecule type" value="Genomic_DNA"/>
</dbReference>
<dbReference type="OrthoDB" id="5581at2"/>
<proteinExistence type="predicted"/>
<feature type="region of interest" description="Disordered" evidence="2">
    <location>
        <begin position="1"/>
        <end position="24"/>
    </location>
</feature>
<feature type="domain" description="Magnesium transporter MgtE intracellular" evidence="4">
    <location>
        <begin position="167"/>
        <end position="215"/>
    </location>
</feature>
<dbReference type="Proteomes" id="UP000193355">
    <property type="component" value="Unassembled WGS sequence"/>
</dbReference>
<sequence length="219" mass="24742">MAEERNKETTTPAEDKAAIKKEKEKSKKSRKRLFLLFLLMAFPASLAGLHLSGIWDARPMVFSMAPKLPYVGEKLVELLDIPPVYTMTVEERRIFELRQWEDLLAQREVDLNELSSKLGVLSSDLMERGSAIAKAEEELAAKEAEVPGEELSQSEQEIFDRVVRTYQEISARRAAKIVENLNPELAVRMLRSLPEDEAAGILGRMDATKAAWLTEQLAK</sequence>